<proteinExistence type="predicted"/>
<comment type="caution">
    <text evidence="2">The sequence shown here is derived from an EMBL/GenBank/DDBJ whole genome shotgun (WGS) entry which is preliminary data.</text>
</comment>
<evidence type="ECO:0000313" key="2">
    <source>
        <dbReference type="EMBL" id="MFB9904396.1"/>
    </source>
</evidence>
<evidence type="ECO:0000313" key="3">
    <source>
        <dbReference type="Proteomes" id="UP001589693"/>
    </source>
</evidence>
<gene>
    <name evidence="2" type="ORF">ACFFQA_10655</name>
</gene>
<dbReference type="RefSeq" id="WP_377851595.1">
    <property type="nucleotide sequence ID" value="NZ_JBHLZU010000009.1"/>
</dbReference>
<protein>
    <submittedName>
        <fullName evidence="2">Uncharacterized protein</fullName>
    </submittedName>
</protein>
<sequence>MQGLQVSLDAATAELASLDRMRDRPGGNPVPLGFPVIREPAQ</sequence>
<keyword evidence="3" id="KW-1185">Reference proteome</keyword>
<feature type="region of interest" description="Disordered" evidence="1">
    <location>
        <begin position="17"/>
        <end position="42"/>
    </location>
</feature>
<reference evidence="2 3" key="1">
    <citation type="submission" date="2024-09" db="EMBL/GenBank/DDBJ databases">
        <authorList>
            <person name="Sun Q."/>
            <person name="Mori K."/>
        </authorList>
    </citation>
    <scope>NUCLEOTIDE SEQUENCE [LARGE SCALE GENOMIC DNA]</scope>
    <source>
        <strain evidence="2 3">TBRC 7907</strain>
    </source>
</reference>
<dbReference type="EMBL" id="JBHLZU010000009">
    <property type="protein sequence ID" value="MFB9904396.1"/>
    <property type="molecule type" value="Genomic_DNA"/>
</dbReference>
<accession>A0ABV5ZXF0</accession>
<evidence type="ECO:0000256" key="1">
    <source>
        <dbReference type="SAM" id="MobiDB-lite"/>
    </source>
</evidence>
<dbReference type="Proteomes" id="UP001589693">
    <property type="component" value="Unassembled WGS sequence"/>
</dbReference>
<organism evidence="2 3">
    <name type="scientific">Allokutzneria oryzae</name>
    <dbReference type="NCBI Taxonomy" id="1378989"/>
    <lineage>
        <taxon>Bacteria</taxon>
        <taxon>Bacillati</taxon>
        <taxon>Actinomycetota</taxon>
        <taxon>Actinomycetes</taxon>
        <taxon>Pseudonocardiales</taxon>
        <taxon>Pseudonocardiaceae</taxon>
        <taxon>Allokutzneria</taxon>
    </lineage>
</organism>
<name>A0ABV5ZXF0_9PSEU</name>